<feature type="signal peptide" evidence="1">
    <location>
        <begin position="1"/>
        <end position="18"/>
    </location>
</feature>
<protein>
    <submittedName>
        <fullName evidence="2">Uncharacterized protein</fullName>
    </submittedName>
</protein>
<reference evidence="2" key="1">
    <citation type="journal article" date="2020" name="Mol. Plant Microbe Interact.">
        <title>Genome Sequence of the Biocontrol Agent Coniothyrium minitans strain Conio (IMI 134523).</title>
        <authorList>
            <person name="Patel D."/>
            <person name="Shittu T.A."/>
            <person name="Baroncelli R."/>
            <person name="Muthumeenakshi S."/>
            <person name="Osborne T.H."/>
            <person name="Janganan T.K."/>
            <person name="Sreenivasaprasad S."/>
        </authorList>
    </citation>
    <scope>NUCLEOTIDE SEQUENCE</scope>
    <source>
        <strain evidence="2">Conio</strain>
    </source>
</reference>
<keyword evidence="1" id="KW-0732">Signal</keyword>
<proteinExistence type="predicted"/>
<organism evidence="2 3">
    <name type="scientific">Paraphaeosphaeria minitans</name>
    <dbReference type="NCBI Taxonomy" id="565426"/>
    <lineage>
        <taxon>Eukaryota</taxon>
        <taxon>Fungi</taxon>
        <taxon>Dikarya</taxon>
        <taxon>Ascomycota</taxon>
        <taxon>Pezizomycotina</taxon>
        <taxon>Dothideomycetes</taxon>
        <taxon>Pleosporomycetidae</taxon>
        <taxon>Pleosporales</taxon>
        <taxon>Massarineae</taxon>
        <taxon>Didymosphaeriaceae</taxon>
        <taxon>Paraphaeosphaeria</taxon>
    </lineage>
</organism>
<evidence type="ECO:0000313" key="2">
    <source>
        <dbReference type="EMBL" id="KAF9729354.1"/>
    </source>
</evidence>
<dbReference type="OrthoDB" id="3781418at2759"/>
<name>A0A9P6KKD6_9PLEO</name>
<evidence type="ECO:0000256" key="1">
    <source>
        <dbReference type="SAM" id="SignalP"/>
    </source>
</evidence>
<dbReference type="AlphaFoldDB" id="A0A9P6KKD6"/>
<accession>A0A9P6KKD6</accession>
<keyword evidence="3" id="KW-1185">Reference proteome</keyword>
<feature type="chain" id="PRO_5040368418" evidence="1">
    <location>
        <begin position="19"/>
        <end position="177"/>
    </location>
</feature>
<comment type="caution">
    <text evidence="2">The sequence shown here is derived from an EMBL/GenBank/DDBJ whole genome shotgun (WGS) entry which is preliminary data.</text>
</comment>
<evidence type="ECO:0000313" key="3">
    <source>
        <dbReference type="Proteomes" id="UP000756921"/>
    </source>
</evidence>
<sequence length="177" mass="19618">MMLLNLLSLATLAEVGLAAAILPKGVSSVLERTEANVRLCPSKCNVIVSECINKDLLGLDTCQQIKCQDHDCATCDVKCKKISPSSIVMASEIERRETEQEVTSENNSNDDIELADSMSLFMPPYCPKYCVGNRQACKEMKNSEAECNRQGCNGMCLKTCEWCESFRAPRPPRIVEE</sequence>
<gene>
    <name evidence="2" type="ORF">PMIN01_13044</name>
</gene>
<dbReference type="EMBL" id="WJXW01000017">
    <property type="protein sequence ID" value="KAF9729354.1"/>
    <property type="molecule type" value="Genomic_DNA"/>
</dbReference>
<dbReference type="Proteomes" id="UP000756921">
    <property type="component" value="Unassembled WGS sequence"/>
</dbReference>